<feature type="transmembrane region" description="Helical" evidence="2">
    <location>
        <begin position="193"/>
        <end position="211"/>
    </location>
</feature>
<feature type="transmembrane region" description="Helical" evidence="2">
    <location>
        <begin position="281"/>
        <end position="297"/>
    </location>
</feature>
<feature type="transmembrane region" description="Helical" evidence="2">
    <location>
        <begin position="80"/>
        <end position="98"/>
    </location>
</feature>
<dbReference type="SUPFAM" id="SSF103481">
    <property type="entry name" value="Multidrug resistance efflux transporter EmrE"/>
    <property type="match status" value="2"/>
</dbReference>
<keyword evidence="2" id="KW-0812">Transmembrane</keyword>
<feature type="transmembrane region" description="Helical" evidence="2">
    <location>
        <begin position="226"/>
        <end position="246"/>
    </location>
</feature>
<dbReference type="Proteomes" id="UP000277094">
    <property type="component" value="Unassembled WGS sequence"/>
</dbReference>
<evidence type="ECO:0000256" key="1">
    <source>
        <dbReference type="ARBA" id="ARBA00007362"/>
    </source>
</evidence>
<dbReference type="EMBL" id="RJSG01000003">
    <property type="protein sequence ID" value="RNL77470.1"/>
    <property type="molecule type" value="Genomic_DNA"/>
</dbReference>
<organism evidence="4 5">
    <name type="scientific">Nocardioides marmorisolisilvae</name>
    <dbReference type="NCBI Taxonomy" id="1542737"/>
    <lineage>
        <taxon>Bacteria</taxon>
        <taxon>Bacillati</taxon>
        <taxon>Actinomycetota</taxon>
        <taxon>Actinomycetes</taxon>
        <taxon>Propionibacteriales</taxon>
        <taxon>Nocardioidaceae</taxon>
        <taxon>Nocardioides</taxon>
    </lineage>
</organism>
<dbReference type="Gene3D" id="1.10.3730.20">
    <property type="match status" value="2"/>
</dbReference>
<keyword evidence="5" id="KW-1185">Reference proteome</keyword>
<dbReference type="PANTHER" id="PTHR12715">
    <property type="entry name" value="TRANSPORTER, DRUG/METABOLITE EXPORTER FAMILY"/>
    <property type="match status" value="1"/>
</dbReference>
<dbReference type="GO" id="GO:0016020">
    <property type="term" value="C:membrane"/>
    <property type="evidence" value="ECO:0007669"/>
    <property type="project" value="InterPro"/>
</dbReference>
<feature type="domain" description="EamA" evidence="3">
    <location>
        <begin position="28"/>
        <end position="151"/>
    </location>
</feature>
<dbReference type="AlphaFoldDB" id="A0A3N0DP94"/>
<evidence type="ECO:0000259" key="3">
    <source>
        <dbReference type="Pfam" id="PF00892"/>
    </source>
</evidence>
<feature type="transmembrane region" description="Helical" evidence="2">
    <location>
        <begin position="110"/>
        <end position="129"/>
    </location>
</feature>
<dbReference type="RefSeq" id="WP_123235059.1">
    <property type="nucleotide sequence ID" value="NZ_RJSG01000003.1"/>
</dbReference>
<comment type="similarity">
    <text evidence="1">Belongs to the EamA transporter family.</text>
</comment>
<feature type="transmembrane region" description="Helical" evidence="2">
    <location>
        <begin position="136"/>
        <end position="155"/>
    </location>
</feature>
<dbReference type="OrthoDB" id="3744378at2"/>
<dbReference type="InterPro" id="IPR000620">
    <property type="entry name" value="EamA_dom"/>
</dbReference>
<gene>
    <name evidence="4" type="ORF">EFL95_15690</name>
</gene>
<reference evidence="4 5" key="1">
    <citation type="submission" date="2018-11" db="EMBL/GenBank/DDBJ databases">
        <authorList>
            <person name="Li F."/>
        </authorList>
    </citation>
    <scope>NUCLEOTIDE SEQUENCE [LARGE SCALE GENOMIC DNA]</scope>
    <source>
        <strain evidence="4 5">KIS18-7</strain>
    </source>
</reference>
<evidence type="ECO:0000256" key="2">
    <source>
        <dbReference type="SAM" id="Phobius"/>
    </source>
</evidence>
<feature type="transmembrane region" description="Helical" evidence="2">
    <location>
        <begin position="48"/>
        <end position="68"/>
    </location>
</feature>
<proteinExistence type="inferred from homology"/>
<feature type="transmembrane region" description="Helical" evidence="2">
    <location>
        <begin position="167"/>
        <end position="186"/>
    </location>
</feature>
<keyword evidence="2" id="KW-1133">Transmembrane helix</keyword>
<dbReference type="InterPro" id="IPR052756">
    <property type="entry name" value="Alkyne_AA_exporter"/>
</dbReference>
<sequence>MTTTPRTAEPTATGTPPAWQPVAAIGVTLLLWASAFVAIRHLGHDVTAGALSLGRLLIAAVALSLLLARAPRTRFTRNEVLLLLGCGIAWFGIYNLALNASEQKIDAATAAMVVQVGPILIALLAALFLGEKLTGYLLLGMAIAFGGVVVIGSAMRGDGGSDLDGVLLSLLAAATYAIGVVCQKVLLRRLSGLEVTTYACWIGVVVCLPWAGDLVDVVQHGSGKNLLLITYLGLFPTALAFSTWAFALRYTDAGKQALTTFLVPAIAAVMAWLLLDEVPPALAFVGGALCIVGVLVTRRKPRVPVAAQE</sequence>
<keyword evidence="2" id="KW-0472">Membrane</keyword>
<dbReference type="InterPro" id="IPR037185">
    <property type="entry name" value="EmrE-like"/>
</dbReference>
<dbReference type="Pfam" id="PF00892">
    <property type="entry name" value="EamA"/>
    <property type="match status" value="2"/>
</dbReference>
<evidence type="ECO:0000313" key="5">
    <source>
        <dbReference type="Proteomes" id="UP000277094"/>
    </source>
</evidence>
<protein>
    <submittedName>
        <fullName evidence="4">DMT family transporter</fullName>
    </submittedName>
</protein>
<feature type="transmembrane region" description="Helical" evidence="2">
    <location>
        <begin position="21"/>
        <end position="42"/>
    </location>
</feature>
<evidence type="ECO:0000313" key="4">
    <source>
        <dbReference type="EMBL" id="RNL77470.1"/>
    </source>
</evidence>
<feature type="transmembrane region" description="Helical" evidence="2">
    <location>
        <begin position="258"/>
        <end position="275"/>
    </location>
</feature>
<feature type="domain" description="EamA" evidence="3">
    <location>
        <begin position="165"/>
        <end position="297"/>
    </location>
</feature>
<comment type="caution">
    <text evidence="4">The sequence shown here is derived from an EMBL/GenBank/DDBJ whole genome shotgun (WGS) entry which is preliminary data.</text>
</comment>
<dbReference type="PANTHER" id="PTHR12715:SF4">
    <property type="entry name" value="EAMA DOMAIN-CONTAINING PROTEIN"/>
    <property type="match status" value="1"/>
</dbReference>
<name>A0A3N0DP94_9ACTN</name>
<accession>A0A3N0DP94</accession>